<dbReference type="AlphaFoldDB" id="A0A544TT53"/>
<sequence length="296" mass="34545">MHQFVMINNKRFEFVLKGKKGTPIVILTGMGCSFEEWYEVTESISDTNRVIMFHRPGLGESEVSERERNTIQTVEETNILLKLLEIEEPVLMVGHSYGGLCAQHFVKMYPQKVRGLVLVDSTSEDLEMLDMLDLPIINEESSDEEWIRKCMSYSLLTKEELRKIINPTLTKKQKLLRHDVQQHLIEFQLKPELYKTMKAEVENWKKDAQIIKRLGGINDIPLVVIGRDKDYNIEIGIEEGLPEWEIRLFEKTWQELIRKQCNLSQNSELIFAKQSTHSIYLDRPDILIEAINKVLI</sequence>
<evidence type="ECO:0000313" key="3">
    <source>
        <dbReference type="Proteomes" id="UP000316626"/>
    </source>
</evidence>
<keyword evidence="2" id="KW-0378">Hydrolase</keyword>
<feature type="domain" description="AB hydrolase-1" evidence="1">
    <location>
        <begin position="23"/>
        <end position="130"/>
    </location>
</feature>
<comment type="caution">
    <text evidence="2">The sequence shown here is derived from an EMBL/GenBank/DDBJ whole genome shotgun (WGS) entry which is preliminary data.</text>
</comment>
<dbReference type="InterPro" id="IPR000073">
    <property type="entry name" value="AB_hydrolase_1"/>
</dbReference>
<dbReference type="PANTHER" id="PTHR43433">
    <property type="entry name" value="HYDROLASE, ALPHA/BETA FOLD FAMILY PROTEIN"/>
    <property type="match status" value="1"/>
</dbReference>
<dbReference type="InterPro" id="IPR029058">
    <property type="entry name" value="AB_hydrolase_fold"/>
</dbReference>
<dbReference type="OrthoDB" id="59888at2"/>
<reference evidence="2 3" key="1">
    <citation type="submission" date="2019-06" db="EMBL/GenBank/DDBJ databases">
        <title>Psychrobacillus vulpis sp. nov., a new species isolated from feces of a red fox that inhabits in The Tablas de Daimiel Natural Park, Albacete, Spain.</title>
        <authorList>
            <person name="Rodriguez M."/>
            <person name="Reina J.C."/>
            <person name="Bejar V."/>
            <person name="Llamas I."/>
        </authorList>
    </citation>
    <scope>NUCLEOTIDE SEQUENCE [LARGE SCALE GENOMIC DNA]</scope>
    <source>
        <strain evidence="2 3">Z8</strain>
    </source>
</reference>
<dbReference type="PRINTS" id="PR00111">
    <property type="entry name" value="ABHYDROLASE"/>
</dbReference>
<dbReference type="RefSeq" id="WP_142641676.1">
    <property type="nucleotide sequence ID" value="NZ_VDGI01000004.1"/>
</dbReference>
<dbReference type="Gene3D" id="3.40.50.1820">
    <property type="entry name" value="alpha/beta hydrolase"/>
    <property type="match status" value="1"/>
</dbReference>
<name>A0A544TT53_9BACI</name>
<proteinExistence type="predicted"/>
<evidence type="ECO:0000259" key="1">
    <source>
        <dbReference type="Pfam" id="PF00561"/>
    </source>
</evidence>
<dbReference type="SUPFAM" id="SSF53474">
    <property type="entry name" value="alpha/beta-Hydrolases"/>
    <property type="match status" value="1"/>
</dbReference>
<dbReference type="EMBL" id="VDGI01000004">
    <property type="protein sequence ID" value="TQR20637.1"/>
    <property type="molecule type" value="Genomic_DNA"/>
</dbReference>
<dbReference type="PANTHER" id="PTHR43433:SF5">
    <property type="entry name" value="AB HYDROLASE-1 DOMAIN-CONTAINING PROTEIN"/>
    <property type="match status" value="1"/>
</dbReference>
<dbReference type="Proteomes" id="UP000316626">
    <property type="component" value="Unassembled WGS sequence"/>
</dbReference>
<organism evidence="2 3">
    <name type="scientific">Psychrobacillus vulpis</name>
    <dbReference type="NCBI Taxonomy" id="2325572"/>
    <lineage>
        <taxon>Bacteria</taxon>
        <taxon>Bacillati</taxon>
        <taxon>Bacillota</taxon>
        <taxon>Bacilli</taxon>
        <taxon>Bacillales</taxon>
        <taxon>Bacillaceae</taxon>
        <taxon>Psychrobacillus</taxon>
    </lineage>
</organism>
<dbReference type="GO" id="GO:0016787">
    <property type="term" value="F:hydrolase activity"/>
    <property type="evidence" value="ECO:0007669"/>
    <property type="project" value="UniProtKB-KW"/>
</dbReference>
<protein>
    <submittedName>
        <fullName evidence="2">Alpha/beta hydrolase</fullName>
    </submittedName>
</protein>
<keyword evidence="3" id="KW-1185">Reference proteome</keyword>
<dbReference type="InterPro" id="IPR050471">
    <property type="entry name" value="AB_hydrolase"/>
</dbReference>
<accession>A0A544TT53</accession>
<gene>
    <name evidence="2" type="ORF">FG384_05945</name>
</gene>
<evidence type="ECO:0000313" key="2">
    <source>
        <dbReference type="EMBL" id="TQR20637.1"/>
    </source>
</evidence>
<dbReference type="Pfam" id="PF00561">
    <property type="entry name" value="Abhydrolase_1"/>
    <property type="match status" value="1"/>
</dbReference>